<evidence type="ECO:0000313" key="4">
    <source>
        <dbReference type="WBParaSite" id="TTAC_0000582101-mRNA-1"/>
    </source>
</evidence>
<evidence type="ECO:0000256" key="1">
    <source>
        <dbReference type="SAM" id="MobiDB-lite"/>
    </source>
</evidence>
<dbReference type="Proteomes" id="UP000274429">
    <property type="component" value="Unassembled WGS sequence"/>
</dbReference>
<reference evidence="4" key="1">
    <citation type="submission" date="2017-02" db="UniProtKB">
        <authorList>
            <consortium name="WormBaseParasite"/>
        </authorList>
    </citation>
    <scope>IDENTIFICATION</scope>
</reference>
<proteinExistence type="predicted"/>
<dbReference type="AlphaFoldDB" id="A0A0R3WYI1"/>
<feature type="region of interest" description="Disordered" evidence="1">
    <location>
        <begin position="1"/>
        <end position="59"/>
    </location>
</feature>
<feature type="compositionally biased region" description="Basic residues" evidence="1">
    <location>
        <begin position="1"/>
        <end position="18"/>
    </location>
</feature>
<dbReference type="EMBL" id="UYWX01009141">
    <property type="protein sequence ID" value="VDM27699.1"/>
    <property type="molecule type" value="Genomic_DNA"/>
</dbReference>
<organism evidence="4">
    <name type="scientific">Hydatigena taeniaeformis</name>
    <name type="common">Feline tapeworm</name>
    <name type="synonym">Taenia taeniaeformis</name>
    <dbReference type="NCBI Taxonomy" id="6205"/>
    <lineage>
        <taxon>Eukaryota</taxon>
        <taxon>Metazoa</taxon>
        <taxon>Spiralia</taxon>
        <taxon>Lophotrochozoa</taxon>
        <taxon>Platyhelminthes</taxon>
        <taxon>Cestoda</taxon>
        <taxon>Eucestoda</taxon>
        <taxon>Cyclophyllidea</taxon>
        <taxon>Taeniidae</taxon>
        <taxon>Hydatigera</taxon>
    </lineage>
</organism>
<evidence type="ECO:0000313" key="2">
    <source>
        <dbReference type="EMBL" id="VDM27699.1"/>
    </source>
</evidence>
<sequence length="302" mass="34644">MGRKRRSSCKCRKQRGKRSSPVWRRQQLDATSMGDQVRMEEWREKQADQERQQHQQQEQECDRKIISDFQKLAQQEVIRVFTSLFDSALSSYKAAIERMNERKSEGLHRLGEYKEELISYRIRIDNLHLQEALSRITLREDEHELRHFLDRFKSEDLIGVDLLYRRDPRDSENKDSDVDVGDPHEETEARRSNGKDSDTEDDDGDAEKGIADRGVEYASSDSTSTIAGMESRYGLVRGSDSETEDLSTDKESVDLAVEDRGKAVEGSNTKTEAQSTDTESTIPAVEDRDASEEEGDVKTETP</sequence>
<dbReference type="WBParaSite" id="TTAC_0000582101-mRNA-1">
    <property type="protein sequence ID" value="TTAC_0000582101-mRNA-1"/>
    <property type="gene ID" value="TTAC_0000582101"/>
</dbReference>
<dbReference type="OrthoDB" id="10406621at2759"/>
<gene>
    <name evidence="2" type="ORF">TTAC_LOCUS5806</name>
</gene>
<feature type="compositionally biased region" description="Basic and acidic residues" evidence="1">
    <location>
        <begin position="206"/>
        <end position="215"/>
    </location>
</feature>
<feature type="region of interest" description="Disordered" evidence="1">
    <location>
        <begin position="168"/>
        <end position="302"/>
    </location>
</feature>
<keyword evidence="3" id="KW-1185">Reference proteome</keyword>
<feature type="compositionally biased region" description="Basic and acidic residues" evidence="1">
    <location>
        <begin position="168"/>
        <end position="197"/>
    </location>
</feature>
<evidence type="ECO:0000313" key="3">
    <source>
        <dbReference type="Proteomes" id="UP000274429"/>
    </source>
</evidence>
<name>A0A0R3WYI1_HYDTA</name>
<protein>
    <submittedName>
        <fullName evidence="4">Swi5-dependent recombination DNA repair protein 1 homolog</fullName>
    </submittedName>
</protein>
<feature type="compositionally biased region" description="Basic and acidic residues" evidence="1">
    <location>
        <begin position="247"/>
        <end position="263"/>
    </location>
</feature>
<accession>A0A0R3WYI1</accession>
<feature type="compositionally biased region" description="Polar residues" evidence="1">
    <location>
        <begin position="266"/>
        <end position="281"/>
    </location>
</feature>
<reference evidence="2 3" key="2">
    <citation type="submission" date="2018-11" db="EMBL/GenBank/DDBJ databases">
        <authorList>
            <consortium name="Pathogen Informatics"/>
        </authorList>
    </citation>
    <scope>NUCLEOTIDE SEQUENCE [LARGE SCALE GENOMIC DNA]</scope>
</reference>
<feature type="compositionally biased region" description="Basic and acidic residues" evidence="1">
    <location>
        <begin position="37"/>
        <end position="53"/>
    </location>
</feature>